<evidence type="ECO:0000256" key="1">
    <source>
        <dbReference type="PROSITE-ProRule" id="PRU00076"/>
    </source>
</evidence>
<dbReference type="PROSITE" id="PS01186">
    <property type="entry name" value="EGF_2"/>
    <property type="match status" value="1"/>
</dbReference>
<name>A0A1I8ES03_WUCBA</name>
<dbReference type="Gene3D" id="2.10.25.10">
    <property type="entry name" value="Laminin"/>
    <property type="match status" value="1"/>
</dbReference>
<dbReference type="PROSITE" id="PS50026">
    <property type="entry name" value="EGF_3"/>
    <property type="match status" value="1"/>
</dbReference>
<dbReference type="STRING" id="6293.A0A1I8ES03"/>
<protein>
    <submittedName>
        <fullName evidence="5">EGF-like domain-containing protein</fullName>
    </submittedName>
</protein>
<feature type="disulfide bond" evidence="1">
    <location>
        <begin position="197"/>
        <end position="206"/>
    </location>
</feature>
<reference evidence="5" key="1">
    <citation type="submission" date="2016-11" db="UniProtKB">
        <authorList>
            <consortium name="WormBaseParasite"/>
        </authorList>
    </citation>
    <scope>IDENTIFICATION</scope>
    <source>
        <strain evidence="5">pt0022</strain>
    </source>
</reference>
<dbReference type="WBParaSite" id="maker-PairedContig_4408-snap-gene-0.19-mRNA-1">
    <property type="protein sequence ID" value="maker-PairedContig_4408-snap-gene-0.19-mRNA-1"/>
    <property type="gene ID" value="maker-PairedContig_4408-snap-gene-0.19"/>
</dbReference>
<keyword evidence="3" id="KW-0472">Membrane</keyword>
<dbReference type="SUPFAM" id="SSF57196">
    <property type="entry name" value="EGF/Laminin"/>
    <property type="match status" value="1"/>
</dbReference>
<sequence length="315" mass="35682">MVNTNYYCSSSRYPQQSSISTTDPSSIITTTITLSKFTGNTFMQQSSSFSTELQNKRSSSNVLNFVTDAVKLWESEFSGTYSLSNKSAKLSQQQYRSCERHNKPNINFEKRCFICIIAVALRVLQTTLFTLLQLIGLPVLVNGCSTRSRYDQKKLIPSNRFAELNDCTEAYWGYCRNGGICKMTADISERLIPVCSCPTGFRGRQCELINDPNIYFSRQQGQMEMAAMSGAMVAIIFLSPPINQQKQDSDTIINNIERNEIMEANAKSSIHKKLVEKINHPTDVFEMSTLTGYPDTEYDQYRLLATVINKIMYGF</sequence>
<dbReference type="InterPro" id="IPR000742">
    <property type="entry name" value="EGF"/>
</dbReference>
<evidence type="ECO:0000256" key="3">
    <source>
        <dbReference type="SAM" id="Phobius"/>
    </source>
</evidence>
<feature type="transmembrane region" description="Helical" evidence="3">
    <location>
        <begin position="112"/>
        <end position="141"/>
    </location>
</feature>
<evidence type="ECO:0000259" key="4">
    <source>
        <dbReference type="PROSITE" id="PS50026"/>
    </source>
</evidence>
<keyword evidence="3" id="KW-1133">Transmembrane helix</keyword>
<comment type="caution">
    <text evidence="1">Lacks conserved residue(s) required for the propagation of feature annotation.</text>
</comment>
<feature type="domain" description="EGF-like" evidence="4">
    <location>
        <begin position="163"/>
        <end position="207"/>
    </location>
</feature>
<organism evidence="5">
    <name type="scientific">Wuchereria bancrofti</name>
    <dbReference type="NCBI Taxonomy" id="6293"/>
    <lineage>
        <taxon>Eukaryota</taxon>
        <taxon>Metazoa</taxon>
        <taxon>Ecdysozoa</taxon>
        <taxon>Nematoda</taxon>
        <taxon>Chromadorea</taxon>
        <taxon>Rhabditida</taxon>
        <taxon>Spirurina</taxon>
        <taxon>Spiruromorpha</taxon>
        <taxon>Filarioidea</taxon>
        <taxon>Onchocercidae</taxon>
        <taxon>Wuchereria</taxon>
    </lineage>
</organism>
<keyword evidence="1" id="KW-0245">EGF-like domain</keyword>
<keyword evidence="1" id="KW-1015">Disulfide bond</keyword>
<dbReference type="PROSITE" id="PS00022">
    <property type="entry name" value="EGF_1"/>
    <property type="match status" value="1"/>
</dbReference>
<keyword evidence="3" id="KW-0812">Transmembrane</keyword>
<dbReference type="CDD" id="cd00054">
    <property type="entry name" value="EGF_CA"/>
    <property type="match status" value="1"/>
</dbReference>
<accession>A0A1I8ES03</accession>
<proteinExistence type="predicted"/>
<dbReference type="AlphaFoldDB" id="A0A1I8ES03"/>
<evidence type="ECO:0000313" key="5">
    <source>
        <dbReference type="WBParaSite" id="maker-PairedContig_4408-snap-gene-0.19-mRNA-1"/>
    </source>
</evidence>
<evidence type="ECO:0000256" key="2">
    <source>
        <dbReference type="SAM" id="MobiDB-lite"/>
    </source>
</evidence>
<feature type="region of interest" description="Disordered" evidence="2">
    <location>
        <begin position="1"/>
        <end position="23"/>
    </location>
</feature>